<evidence type="ECO:0000313" key="4">
    <source>
        <dbReference type="EMBL" id="CAB4568475.1"/>
    </source>
</evidence>
<feature type="domain" description="N-acetyltransferase" evidence="3">
    <location>
        <begin position="4"/>
        <end position="150"/>
    </location>
</feature>
<organism evidence="4">
    <name type="scientific">freshwater metagenome</name>
    <dbReference type="NCBI Taxonomy" id="449393"/>
    <lineage>
        <taxon>unclassified sequences</taxon>
        <taxon>metagenomes</taxon>
        <taxon>ecological metagenomes</taxon>
    </lineage>
</organism>
<keyword evidence="1" id="KW-0808">Transferase</keyword>
<keyword evidence="2" id="KW-0012">Acyltransferase</keyword>
<dbReference type="CDD" id="cd04301">
    <property type="entry name" value="NAT_SF"/>
    <property type="match status" value="1"/>
</dbReference>
<dbReference type="Pfam" id="PF00583">
    <property type="entry name" value="Acetyltransf_1"/>
    <property type="match status" value="1"/>
</dbReference>
<dbReference type="SUPFAM" id="SSF55729">
    <property type="entry name" value="Acyl-CoA N-acyltransferases (Nat)"/>
    <property type="match status" value="1"/>
</dbReference>
<evidence type="ECO:0000256" key="2">
    <source>
        <dbReference type="ARBA" id="ARBA00023315"/>
    </source>
</evidence>
<dbReference type="Gene3D" id="3.40.630.30">
    <property type="match status" value="1"/>
</dbReference>
<dbReference type="PROSITE" id="PS51186">
    <property type="entry name" value="GNAT"/>
    <property type="match status" value="1"/>
</dbReference>
<dbReference type="NCBIfam" id="NF005921">
    <property type="entry name" value="PRK07922.1"/>
    <property type="match status" value="1"/>
</dbReference>
<dbReference type="InterPro" id="IPR045039">
    <property type="entry name" value="NSI-like"/>
</dbReference>
<dbReference type="InterPro" id="IPR000182">
    <property type="entry name" value="GNAT_dom"/>
</dbReference>
<proteinExistence type="predicted"/>
<accession>A0A6J6DZR6</accession>
<evidence type="ECO:0000259" key="3">
    <source>
        <dbReference type="PROSITE" id="PS51186"/>
    </source>
</evidence>
<dbReference type="GO" id="GO:0008080">
    <property type="term" value="F:N-acetyltransferase activity"/>
    <property type="evidence" value="ECO:0007669"/>
    <property type="project" value="InterPro"/>
</dbReference>
<dbReference type="PANTHER" id="PTHR43626">
    <property type="entry name" value="ACYL-COA N-ACYLTRANSFERASE"/>
    <property type="match status" value="1"/>
</dbReference>
<dbReference type="AlphaFoldDB" id="A0A6J6DZR6"/>
<dbReference type="EMBL" id="CAEZTU010000001">
    <property type="protein sequence ID" value="CAB4568475.1"/>
    <property type="molecule type" value="Genomic_DNA"/>
</dbReference>
<protein>
    <submittedName>
        <fullName evidence="4">Unannotated protein</fullName>
    </submittedName>
</protein>
<evidence type="ECO:0000256" key="1">
    <source>
        <dbReference type="ARBA" id="ARBA00022679"/>
    </source>
</evidence>
<dbReference type="PANTHER" id="PTHR43626:SF4">
    <property type="entry name" value="GCN5-RELATED N-ACETYLTRANSFERASE 2, CHLOROPLASTIC"/>
    <property type="match status" value="1"/>
</dbReference>
<gene>
    <name evidence="4" type="ORF">UFOPK1740_00039</name>
</gene>
<dbReference type="InterPro" id="IPR016181">
    <property type="entry name" value="Acyl_CoA_acyltransferase"/>
</dbReference>
<dbReference type="GO" id="GO:0005737">
    <property type="term" value="C:cytoplasm"/>
    <property type="evidence" value="ECO:0007669"/>
    <property type="project" value="TreeGrafter"/>
</dbReference>
<sequence length="166" mass="18691">MSELKIRPAKTTDVLSIRKLVDTYAPDRRLLSKATVTLYEAVPDFLVIEKDGQIIGAGAVHVLWEDLAEVRTVAVFPEFKNKGIGSQLLEALLLKAKDLGVKRVFCLTFETKFFTKHGFEEIEGTPVEPEIYQQLLQSYDVGVAEFLDLDKVKPNTLGNTRMIKHL</sequence>
<name>A0A6J6DZR6_9ZZZZ</name>
<reference evidence="4" key="1">
    <citation type="submission" date="2020-05" db="EMBL/GenBank/DDBJ databases">
        <authorList>
            <person name="Chiriac C."/>
            <person name="Salcher M."/>
            <person name="Ghai R."/>
            <person name="Kavagutti S V."/>
        </authorList>
    </citation>
    <scope>NUCLEOTIDE SEQUENCE</scope>
</reference>